<reference evidence="1 2" key="1">
    <citation type="submission" date="2021-01" db="EMBL/GenBank/DDBJ databases">
        <title>Whole genome shotgun sequence of Actinoplanes deccanensis NBRC 13994.</title>
        <authorList>
            <person name="Komaki H."/>
            <person name="Tamura T."/>
        </authorList>
    </citation>
    <scope>NUCLEOTIDE SEQUENCE [LARGE SCALE GENOMIC DNA]</scope>
    <source>
        <strain evidence="1 2">NBRC 13994</strain>
    </source>
</reference>
<proteinExistence type="predicted"/>
<sequence>MAVCYLEVTDPTGAVRLSKADSMCSVPEGTDPEAFAREWLDAPDNAGWTCRVWIQDAVLPFPASREPDAVVTA</sequence>
<dbReference type="Proteomes" id="UP000609879">
    <property type="component" value="Unassembled WGS sequence"/>
</dbReference>
<organism evidence="1 2">
    <name type="scientific">Paractinoplanes deccanensis</name>
    <dbReference type="NCBI Taxonomy" id="113561"/>
    <lineage>
        <taxon>Bacteria</taxon>
        <taxon>Bacillati</taxon>
        <taxon>Actinomycetota</taxon>
        <taxon>Actinomycetes</taxon>
        <taxon>Micromonosporales</taxon>
        <taxon>Micromonosporaceae</taxon>
        <taxon>Paractinoplanes</taxon>
    </lineage>
</organism>
<accession>A0ABQ3Y063</accession>
<protein>
    <submittedName>
        <fullName evidence="1">Uncharacterized protein</fullName>
    </submittedName>
</protein>
<name>A0ABQ3Y063_9ACTN</name>
<comment type="caution">
    <text evidence="1">The sequence shown here is derived from an EMBL/GenBank/DDBJ whole genome shotgun (WGS) entry which is preliminary data.</text>
</comment>
<evidence type="ECO:0000313" key="2">
    <source>
        <dbReference type="Proteomes" id="UP000609879"/>
    </source>
</evidence>
<keyword evidence="2" id="KW-1185">Reference proteome</keyword>
<gene>
    <name evidence="1" type="ORF">Ade02nite_20270</name>
</gene>
<dbReference type="EMBL" id="BOMI01000033">
    <property type="protein sequence ID" value="GID73386.1"/>
    <property type="molecule type" value="Genomic_DNA"/>
</dbReference>
<evidence type="ECO:0000313" key="1">
    <source>
        <dbReference type="EMBL" id="GID73386.1"/>
    </source>
</evidence>